<protein>
    <submittedName>
        <fullName evidence="2">Uncharacterized protein</fullName>
    </submittedName>
</protein>
<feature type="region of interest" description="Disordered" evidence="1">
    <location>
        <begin position="60"/>
        <end position="108"/>
    </location>
</feature>
<evidence type="ECO:0000313" key="2">
    <source>
        <dbReference type="EMBL" id="GMH14020.1"/>
    </source>
</evidence>
<evidence type="ECO:0000313" key="3">
    <source>
        <dbReference type="Proteomes" id="UP001279734"/>
    </source>
</evidence>
<comment type="caution">
    <text evidence="2">The sequence shown here is derived from an EMBL/GenBank/DDBJ whole genome shotgun (WGS) entry which is preliminary data.</text>
</comment>
<sequence>MSSNTQKNSITQQLTTRAMPAKKSSSGCTFSPASSSNQASTTHASKKSWIQDIMQTIKTSTRNIFSRHQQTEEDSDSIATSSASRRKDSSSIKSKVSNHMRQYGGKWA</sequence>
<dbReference type="Proteomes" id="UP001279734">
    <property type="component" value="Unassembled WGS sequence"/>
</dbReference>
<keyword evidence="3" id="KW-1185">Reference proteome</keyword>
<feature type="compositionally biased region" description="Polar residues" evidence="1">
    <location>
        <begin position="1"/>
        <end position="16"/>
    </location>
</feature>
<dbReference type="EMBL" id="BSYO01000013">
    <property type="protein sequence ID" value="GMH14020.1"/>
    <property type="molecule type" value="Genomic_DNA"/>
</dbReference>
<reference evidence="2" key="1">
    <citation type="submission" date="2023-05" db="EMBL/GenBank/DDBJ databases">
        <title>Nepenthes gracilis genome sequencing.</title>
        <authorList>
            <person name="Fukushima K."/>
        </authorList>
    </citation>
    <scope>NUCLEOTIDE SEQUENCE</scope>
    <source>
        <strain evidence="2">SING2019-196</strain>
    </source>
</reference>
<gene>
    <name evidence="2" type="ORF">Nepgr_015861</name>
</gene>
<dbReference type="AlphaFoldDB" id="A0AAD3SNL0"/>
<name>A0AAD3SNL0_NEPGR</name>
<organism evidence="2 3">
    <name type="scientific">Nepenthes gracilis</name>
    <name type="common">Slender pitcher plant</name>
    <dbReference type="NCBI Taxonomy" id="150966"/>
    <lineage>
        <taxon>Eukaryota</taxon>
        <taxon>Viridiplantae</taxon>
        <taxon>Streptophyta</taxon>
        <taxon>Embryophyta</taxon>
        <taxon>Tracheophyta</taxon>
        <taxon>Spermatophyta</taxon>
        <taxon>Magnoliopsida</taxon>
        <taxon>eudicotyledons</taxon>
        <taxon>Gunneridae</taxon>
        <taxon>Pentapetalae</taxon>
        <taxon>Caryophyllales</taxon>
        <taxon>Nepenthaceae</taxon>
        <taxon>Nepenthes</taxon>
    </lineage>
</organism>
<evidence type="ECO:0000256" key="1">
    <source>
        <dbReference type="SAM" id="MobiDB-lite"/>
    </source>
</evidence>
<accession>A0AAD3SNL0</accession>
<feature type="region of interest" description="Disordered" evidence="1">
    <location>
        <begin position="1"/>
        <end position="47"/>
    </location>
</feature>
<proteinExistence type="predicted"/>
<feature type="compositionally biased region" description="Polar residues" evidence="1">
    <location>
        <begin position="23"/>
        <end position="43"/>
    </location>
</feature>